<keyword evidence="3 5" id="KW-0675">Receptor</keyword>
<protein>
    <submittedName>
        <fullName evidence="5">Ligand-binding domain of nuclear hormone receptor domain-containing protein</fullName>
    </submittedName>
</protein>
<keyword evidence="1" id="KW-0805">Transcription regulation</keyword>
<dbReference type="InterPro" id="IPR035500">
    <property type="entry name" value="NHR-like_dom_sf"/>
</dbReference>
<dbReference type="PROSITE" id="PS51843">
    <property type="entry name" value="NR_LBD"/>
    <property type="match status" value="1"/>
</dbReference>
<dbReference type="InterPro" id="IPR050274">
    <property type="entry name" value="Nuclear_hormone_rcpt_NR2"/>
</dbReference>
<dbReference type="EMBL" id="JAKKPZ010000001">
    <property type="protein sequence ID" value="KAI1727984.1"/>
    <property type="molecule type" value="Genomic_DNA"/>
</dbReference>
<keyword evidence="6" id="KW-1185">Reference proteome</keyword>
<name>A0AAD4R6Z6_9BILA</name>
<dbReference type="AlphaFoldDB" id="A0AAD4R6Z6"/>
<evidence type="ECO:0000313" key="6">
    <source>
        <dbReference type="Proteomes" id="UP001201812"/>
    </source>
</evidence>
<comment type="caution">
    <text evidence="5">The sequence shown here is derived from an EMBL/GenBank/DDBJ whole genome shotgun (WGS) entry which is preliminary data.</text>
</comment>
<evidence type="ECO:0000259" key="4">
    <source>
        <dbReference type="PROSITE" id="PS51843"/>
    </source>
</evidence>
<dbReference type="PANTHER" id="PTHR24083">
    <property type="entry name" value="NUCLEAR HORMONE RECEPTOR"/>
    <property type="match status" value="1"/>
</dbReference>
<feature type="domain" description="NR LBD" evidence="4">
    <location>
        <begin position="93"/>
        <end position="326"/>
    </location>
</feature>
<evidence type="ECO:0000256" key="1">
    <source>
        <dbReference type="ARBA" id="ARBA00023015"/>
    </source>
</evidence>
<evidence type="ECO:0000256" key="2">
    <source>
        <dbReference type="ARBA" id="ARBA00023163"/>
    </source>
</evidence>
<proteinExistence type="predicted"/>
<evidence type="ECO:0000313" key="5">
    <source>
        <dbReference type="EMBL" id="KAI1727984.1"/>
    </source>
</evidence>
<sequence length="326" mass="38119">MNPRAMNFRNLADVEKISLEVAKRKEYLLNKFGDRSRQLECKMVPLLEDMTDVKILSRIIGVERNLQKIRENCSKYALQSVINMAFISCGLHELILSTRNELDKSHEYTQELLTNRQNVSHGTKKDIPAHLMLDLFLSAQMAKTFPSFRRLDYRDQEVLLKHVAIVNTMLLQAFYSYQIRADVVVMPDGFVPMKVKKEPDKCEWIHNIKTIMYVRVMEPFFRIGITMEEFVLLKAIIYTHTAIPELSTTARSILKKDCDRYSKILLKHIQFKMGELPGAKKYAEIILMVNRVFDSAQKCREFHISLQSMFHLRKDCPKFMDALIYA</sequence>
<accession>A0AAD4R6Z6</accession>
<gene>
    <name evidence="5" type="ORF">DdX_00133</name>
</gene>
<keyword evidence="2" id="KW-0804">Transcription</keyword>
<organism evidence="5 6">
    <name type="scientific">Ditylenchus destructor</name>
    <dbReference type="NCBI Taxonomy" id="166010"/>
    <lineage>
        <taxon>Eukaryota</taxon>
        <taxon>Metazoa</taxon>
        <taxon>Ecdysozoa</taxon>
        <taxon>Nematoda</taxon>
        <taxon>Chromadorea</taxon>
        <taxon>Rhabditida</taxon>
        <taxon>Tylenchina</taxon>
        <taxon>Tylenchomorpha</taxon>
        <taxon>Sphaerularioidea</taxon>
        <taxon>Anguinidae</taxon>
        <taxon>Anguininae</taxon>
        <taxon>Ditylenchus</taxon>
    </lineage>
</organism>
<dbReference type="Proteomes" id="UP001201812">
    <property type="component" value="Unassembled WGS sequence"/>
</dbReference>
<dbReference type="SMART" id="SM00430">
    <property type="entry name" value="HOLI"/>
    <property type="match status" value="1"/>
</dbReference>
<reference evidence="5" key="1">
    <citation type="submission" date="2022-01" db="EMBL/GenBank/DDBJ databases">
        <title>Genome Sequence Resource for Two Populations of Ditylenchus destructor, the Migratory Endoparasitic Phytonematode.</title>
        <authorList>
            <person name="Zhang H."/>
            <person name="Lin R."/>
            <person name="Xie B."/>
        </authorList>
    </citation>
    <scope>NUCLEOTIDE SEQUENCE</scope>
    <source>
        <strain evidence="5">BazhouSP</strain>
    </source>
</reference>
<dbReference type="Pfam" id="PF00104">
    <property type="entry name" value="Hormone_recep"/>
    <property type="match status" value="1"/>
</dbReference>
<dbReference type="InterPro" id="IPR000536">
    <property type="entry name" value="Nucl_hrmn_rcpt_lig-bd"/>
</dbReference>
<dbReference type="SUPFAM" id="SSF48508">
    <property type="entry name" value="Nuclear receptor ligand-binding domain"/>
    <property type="match status" value="1"/>
</dbReference>
<dbReference type="Gene3D" id="1.10.565.10">
    <property type="entry name" value="Retinoid X Receptor"/>
    <property type="match status" value="1"/>
</dbReference>
<evidence type="ECO:0000256" key="3">
    <source>
        <dbReference type="ARBA" id="ARBA00023170"/>
    </source>
</evidence>